<keyword evidence="4 5" id="KW-0408">Iron</keyword>
<gene>
    <name evidence="6" type="ORF">F3Y22_tig00000340pilonHSYRG00083</name>
</gene>
<dbReference type="AlphaFoldDB" id="A0A6A3D0J9"/>
<evidence type="ECO:0000256" key="2">
    <source>
        <dbReference type="ARBA" id="ARBA00022723"/>
    </source>
</evidence>
<evidence type="ECO:0000313" key="7">
    <source>
        <dbReference type="Proteomes" id="UP000436088"/>
    </source>
</evidence>
<keyword evidence="2 5" id="KW-0479">Metal-binding</keyword>
<dbReference type="Proteomes" id="UP000436088">
    <property type="component" value="Unassembled WGS sequence"/>
</dbReference>
<feature type="binding site" evidence="5">
    <location>
        <position position="496"/>
    </location>
    <ligand>
        <name>Fe cation</name>
        <dbReference type="ChEBI" id="CHEBI:24875"/>
        <note>catalytic</note>
    </ligand>
</feature>
<dbReference type="InterPro" id="IPR004294">
    <property type="entry name" value="Carotenoid_Oase"/>
</dbReference>
<dbReference type="GO" id="GO:0046872">
    <property type="term" value="F:metal ion binding"/>
    <property type="evidence" value="ECO:0007669"/>
    <property type="project" value="UniProtKB-KW"/>
</dbReference>
<keyword evidence="3 6" id="KW-0560">Oxidoreductase</keyword>
<feature type="binding site" evidence="5">
    <location>
        <position position="208"/>
    </location>
    <ligand>
        <name>Fe cation</name>
        <dbReference type="ChEBI" id="CHEBI:24875"/>
        <note>catalytic</note>
    </ligand>
</feature>
<protein>
    <submittedName>
        <fullName evidence="6">Carotenoid 9,10(9',10')-cleavage dioxygenase 1, putative isoform 2</fullName>
    </submittedName>
</protein>
<dbReference type="GO" id="GO:0010436">
    <property type="term" value="F:carotenoid dioxygenase activity"/>
    <property type="evidence" value="ECO:0007669"/>
    <property type="project" value="TreeGrafter"/>
</dbReference>
<keyword evidence="7" id="KW-1185">Reference proteome</keyword>
<dbReference type="PANTHER" id="PTHR10543">
    <property type="entry name" value="BETA-CAROTENE DIOXYGENASE"/>
    <property type="match status" value="1"/>
</dbReference>
<keyword evidence="3 6" id="KW-0223">Dioxygenase</keyword>
<evidence type="ECO:0000256" key="5">
    <source>
        <dbReference type="PIRSR" id="PIRSR604294-1"/>
    </source>
</evidence>
<name>A0A6A3D0J9_HIBSY</name>
<reference evidence="6" key="1">
    <citation type="submission" date="2019-09" db="EMBL/GenBank/DDBJ databases">
        <title>Draft genome information of white flower Hibiscus syriacus.</title>
        <authorList>
            <person name="Kim Y.-M."/>
        </authorList>
    </citation>
    <scope>NUCLEOTIDE SEQUENCE [LARGE SCALE GENOMIC DNA]</scope>
    <source>
        <strain evidence="6">YM2019G1</strain>
    </source>
</reference>
<sequence>MKIAAKNIQFNFLFDVSCSLLCSEAFNIALNFGRPFLKEMQQLPLRIDVGVKNTSLKLVEAFVDSVFEFVVQPLLPSQSNFAPVDELKEGVQASSNSWVEGEGMLHALYFCRGLDQSWTVVYKNRHVKTDTFELEKQRNKPSFLPALEGDSTAVLSAYLFNMKTPGSGELVIMGIDATKPYAEMGVISEGKKLLHKADLKLDKCILFHEIGVTHRYNIFMDHPLSLDLKRLVDGGPLIKYIKEGDAMIGIMLRYGDADSFQWFKVKPNCTFHLFNCFEDGDEVVIWGCRALESVIPGPEKGKNKFDWFSRKFRPLNSTGGSINDAVSEDQLVFPRPYEWRLNMKTGGVKETNLTGTDFKLDFPFINEAFIGLRNNYGYSQVHDSIASSASVPQFQAWLNMEALQSCILESRAESYLGENQGLIKVEHHVFERNTFCSGAAFVPKDKGVEEDDGCVITFVHNEATNASQVLIIEAKSFTSKPVAKITLPFRVPYGFHGAFRPMQLQNEISTIIPSSNFRYFK</sequence>
<comment type="caution">
    <text evidence="6">The sequence shown here is derived from an EMBL/GenBank/DDBJ whole genome shotgun (WGS) entry which is preliminary data.</text>
</comment>
<dbReference type="GO" id="GO:0009570">
    <property type="term" value="C:chloroplast stroma"/>
    <property type="evidence" value="ECO:0007669"/>
    <property type="project" value="TreeGrafter"/>
</dbReference>
<evidence type="ECO:0000256" key="3">
    <source>
        <dbReference type="ARBA" id="ARBA00022964"/>
    </source>
</evidence>
<accession>A0A6A3D0J9</accession>
<proteinExistence type="inferred from homology"/>
<feature type="binding site" evidence="5">
    <location>
        <position position="272"/>
    </location>
    <ligand>
        <name>Fe cation</name>
        <dbReference type="ChEBI" id="CHEBI:24875"/>
        <note>catalytic</note>
    </ligand>
</feature>
<evidence type="ECO:0000313" key="6">
    <source>
        <dbReference type="EMBL" id="KAE8735233.1"/>
    </source>
</evidence>
<comment type="cofactor">
    <cofactor evidence="5">
        <name>Fe(2+)</name>
        <dbReference type="ChEBI" id="CHEBI:29033"/>
    </cofactor>
    <text evidence="5">Binds 1 Fe(2+) ion per subunit.</text>
</comment>
<organism evidence="6 7">
    <name type="scientific">Hibiscus syriacus</name>
    <name type="common">Rose of Sharon</name>
    <dbReference type="NCBI Taxonomy" id="106335"/>
    <lineage>
        <taxon>Eukaryota</taxon>
        <taxon>Viridiplantae</taxon>
        <taxon>Streptophyta</taxon>
        <taxon>Embryophyta</taxon>
        <taxon>Tracheophyta</taxon>
        <taxon>Spermatophyta</taxon>
        <taxon>Magnoliopsida</taxon>
        <taxon>eudicotyledons</taxon>
        <taxon>Gunneridae</taxon>
        <taxon>Pentapetalae</taxon>
        <taxon>rosids</taxon>
        <taxon>malvids</taxon>
        <taxon>Malvales</taxon>
        <taxon>Malvaceae</taxon>
        <taxon>Malvoideae</taxon>
        <taxon>Hibiscus</taxon>
    </lineage>
</organism>
<dbReference type="Pfam" id="PF03055">
    <property type="entry name" value="RPE65"/>
    <property type="match status" value="2"/>
</dbReference>
<dbReference type="GO" id="GO:0016121">
    <property type="term" value="P:carotene catabolic process"/>
    <property type="evidence" value="ECO:0007669"/>
    <property type="project" value="TreeGrafter"/>
</dbReference>
<dbReference type="PANTHER" id="PTHR10543:SF142">
    <property type="entry name" value="OS06G0162550 PROTEIN"/>
    <property type="match status" value="1"/>
</dbReference>
<evidence type="ECO:0000256" key="4">
    <source>
        <dbReference type="ARBA" id="ARBA00023004"/>
    </source>
</evidence>
<evidence type="ECO:0000256" key="1">
    <source>
        <dbReference type="ARBA" id="ARBA00006787"/>
    </source>
</evidence>
<comment type="similarity">
    <text evidence="1">Belongs to the carotenoid oxygenase family.</text>
</comment>
<dbReference type="EMBL" id="VEPZ02000032">
    <property type="protein sequence ID" value="KAE8735233.1"/>
    <property type="molecule type" value="Genomic_DNA"/>
</dbReference>